<proteinExistence type="predicted"/>
<dbReference type="AlphaFoldDB" id="A0A366XY14"/>
<evidence type="ECO:0000313" key="2">
    <source>
        <dbReference type="EMBL" id="RBW70787.1"/>
    </source>
</evidence>
<sequence length="61" mass="7197">MIRREKENSLNLLVRSLPIIISFLLLIFPFALLLLGKLFSYEFYDPASYKFLHYLGNFIAL</sequence>
<keyword evidence="3" id="KW-1185">Reference proteome</keyword>
<dbReference type="Proteomes" id="UP000253314">
    <property type="component" value="Unassembled WGS sequence"/>
</dbReference>
<keyword evidence="1" id="KW-1133">Transmembrane helix</keyword>
<protein>
    <submittedName>
        <fullName evidence="2">Uncharacterized protein</fullName>
    </submittedName>
</protein>
<keyword evidence="1" id="KW-0812">Transmembrane</keyword>
<evidence type="ECO:0000256" key="1">
    <source>
        <dbReference type="SAM" id="Phobius"/>
    </source>
</evidence>
<comment type="caution">
    <text evidence="2">The sequence shown here is derived from an EMBL/GenBank/DDBJ whole genome shotgun (WGS) entry which is preliminary data.</text>
</comment>
<reference evidence="2 3" key="1">
    <citation type="submission" date="2018-07" db="EMBL/GenBank/DDBJ databases">
        <title>Lottiidibacillus patelloidae gen. nov., sp. nov., isolated from the intestinal tract of a marine limpet and the reclassification of B. taeanensis BH030017T, B. algicola KMM 3737T and B. hwajinpoensis SW-72T as genus Lottiidibacillus.</title>
        <authorList>
            <person name="Liu R."/>
            <person name="Huang Z."/>
        </authorList>
    </citation>
    <scope>NUCLEOTIDE SEQUENCE [LARGE SCALE GENOMIC DNA]</scope>
    <source>
        <strain evidence="2 3">BH030017</strain>
    </source>
</reference>
<keyword evidence="1" id="KW-0472">Membrane</keyword>
<feature type="transmembrane region" description="Helical" evidence="1">
    <location>
        <begin position="12"/>
        <end position="35"/>
    </location>
</feature>
<name>A0A366XY14_9BACI</name>
<dbReference type="RefSeq" id="WP_113804780.1">
    <property type="nucleotide sequence ID" value="NZ_QOCW01000003.1"/>
</dbReference>
<evidence type="ECO:0000313" key="3">
    <source>
        <dbReference type="Proteomes" id="UP000253314"/>
    </source>
</evidence>
<organism evidence="2 3">
    <name type="scientific">Bacillus taeanensis</name>
    <dbReference type="NCBI Taxonomy" id="273032"/>
    <lineage>
        <taxon>Bacteria</taxon>
        <taxon>Bacillati</taxon>
        <taxon>Bacillota</taxon>
        <taxon>Bacilli</taxon>
        <taxon>Bacillales</taxon>
        <taxon>Bacillaceae</taxon>
        <taxon>Bacillus</taxon>
    </lineage>
</organism>
<dbReference type="EMBL" id="QOCW01000003">
    <property type="protein sequence ID" value="RBW70787.1"/>
    <property type="molecule type" value="Genomic_DNA"/>
</dbReference>
<accession>A0A366XY14</accession>
<gene>
    <name evidence="2" type="ORF">DS031_04740</name>
</gene>